<evidence type="ECO:0000256" key="1">
    <source>
        <dbReference type="SAM" id="MobiDB-lite"/>
    </source>
</evidence>
<keyword evidence="4" id="KW-1185">Reference proteome</keyword>
<name>A0A6D2HIA1_9BRAS</name>
<gene>
    <name evidence="3" type="ORF">MERR_LOCUS2666</name>
</gene>
<dbReference type="InterPro" id="IPR009719">
    <property type="entry name" value="GIP1_N"/>
</dbReference>
<dbReference type="GO" id="GO:0005634">
    <property type="term" value="C:nucleus"/>
    <property type="evidence" value="ECO:0007669"/>
    <property type="project" value="TreeGrafter"/>
</dbReference>
<feature type="region of interest" description="Disordered" evidence="1">
    <location>
        <begin position="68"/>
        <end position="196"/>
    </location>
</feature>
<organism evidence="3 4">
    <name type="scientific">Microthlaspi erraticum</name>
    <dbReference type="NCBI Taxonomy" id="1685480"/>
    <lineage>
        <taxon>Eukaryota</taxon>
        <taxon>Viridiplantae</taxon>
        <taxon>Streptophyta</taxon>
        <taxon>Embryophyta</taxon>
        <taxon>Tracheophyta</taxon>
        <taxon>Spermatophyta</taxon>
        <taxon>Magnoliopsida</taxon>
        <taxon>eudicotyledons</taxon>
        <taxon>Gunneridae</taxon>
        <taxon>Pentapetalae</taxon>
        <taxon>rosids</taxon>
        <taxon>malvids</taxon>
        <taxon>Brassicales</taxon>
        <taxon>Brassicaceae</taxon>
        <taxon>Coluteocarpeae</taxon>
        <taxon>Microthlaspi</taxon>
    </lineage>
</organism>
<dbReference type="EMBL" id="CACVBM020000177">
    <property type="protein sequence ID" value="CAA7015431.1"/>
    <property type="molecule type" value="Genomic_DNA"/>
</dbReference>
<dbReference type="Proteomes" id="UP000467841">
    <property type="component" value="Unassembled WGS sequence"/>
</dbReference>
<dbReference type="PANTHER" id="PTHR46775">
    <property type="entry name" value="FLOCCULATION PROTEIN (DUF1296)"/>
    <property type="match status" value="1"/>
</dbReference>
<evidence type="ECO:0000313" key="3">
    <source>
        <dbReference type="EMBL" id="CAA7015431.1"/>
    </source>
</evidence>
<dbReference type="PANTHER" id="PTHR46775:SF2">
    <property type="entry name" value="GBF-INTERACTING PROTEIN 1-LIKE"/>
    <property type="match status" value="1"/>
</dbReference>
<feature type="compositionally biased region" description="Low complexity" evidence="1">
    <location>
        <begin position="318"/>
        <end position="327"/>
    </location>
</feature>
<dbReference type="GO" id="GO:0051082">
    <property type="term" value="F:unfolded protein binding"/>
    <property type="evidence" value="ECO:0007669"/>
    <property type="project" value="TreeGrafter"/>
</dbReference>
<dbReference type="InterPro" id="IPR009060">
    <property type="entry name" value="UBA-like_sf"/>
</dbReference>
<dbReference type="AlphaFoldDB" id="A0A6D2HIA1"/>
<comment type="caution">
    <text evidence="3">The sequence shown here is derived from an EMBL/GenBank/DDBJ whole genome shotgun (WGS) entry which is preliminary data.</text>
</comment>
<evidence type="ECO:0000313" key="4">
    <source>
        <dbReference type="Proteomes" id="UP000467841"/>
    </source>
</evidence>
<feature type="domain" description="GBF-interacting protein 1 N-terminal" evidence="2">
    <location>
        <begin position="14"/>
        <end position="74"/>
    </location>
</feature>
<dbReference type="InterPro" id="IPR044277">
    <property type="entry name" value="GIP1"/>
</dbReference>
<feature type="region of interest" description="Disordered" evidence="1">
    <location>
        <begin position="318"/>
        <end position="378"/>
    </location>
</feature>
<dbReference type="SUPFAM" id="SSF46934">
    <property type="entry name" value="UBA-like"/>
    <property type="match status" value="1"/>
</dbReference>
<dbReference type="OrthoDB" id="753279at2759"/>
<dbReference type="Pfam" id="PF06972">
    <property type="entry name" value="GIP1_N"/>
    <property type="match status" value="1"/>
</dbReference>
<evidence type="ECO:0000259" key="2">
    <source>
        <dbReference type="Pfam" id="PF06972"/>
    </source>
</evidence>
<proteinExistence type="predicted"/>
<accession>A0A6D2HIA1</accession>
<reference evidence="3" key="1">
    <citation type="submission" date="2020-01" db="EMBL/GenBank/DDBJ databases">
        <authorList>
            <person name="Mishra B."/>
        </authorList>
    </citation>
    <scope>NUCLEOTIDE SEQUENCE [LARGE SCALE GENOMIC DNA]</scope>
</reference>
<sequence>MNTNADGGSSRVSIPHHLRKTIQSIREITGKQHSDEDIFAVYTDSFNDPHETAQKLLFLDTFHEVKSKREKKKENVVPINQASGRSGRRNYASSNNYHDAGNGRGASFKRESGANHVTGGPRTSLPATNKARNLTVPRAIRVSGPTSVPNGVGNPKVEDDSTATATVAKGLAEKNPPAKSTSSSEGGVEPETSKAVSEPVAAPASVAVVQNHVQDVTSAQISQPVVNNQPAELQSSTFTRQEPSLFFASRCSSSQSDTVIGNDTACNKAKAQSLVRKPDVGERSHVIFPFHLQGDEVLQTALTFGSFDSNFVIEASSNNGASGGDSNFESSHGTGDDEGDSSPTSNGIPGFASARDGPSSDSNSAPGAELVRHSDHIVPSVEDEVREITLLNPQTHRIAYGQEAPLGVFGLVPSFSALGLPINTETAVAQPGSSSAPAISYPQDQFSIAAAAHLYRQQYPPSYFPYGPYYPQFYMPPPPYIHQYLGANGIPQQSYFPPGAALAAPTHITPLSDAENPPTTDPSPQASSIVATHIPSATALNSVHTAEMTSPMTESAAAWIGQGLGNLQLNPLYNLALQRQPLGFPVVQAGQSGVIGMHQPSQPMAAASTTYQTLPPPPHTTTTMPEPIGHPHIAYQQQPQNALTNWLNNC</sequence>
<protein>
    <recommendedName>
        <fullName evidence="2">GBF-interacting protein 1 N-terminal domain-containing protein</fullName>
    </recommendedName>
</protein>